<evidence type="ECO:0000313" key="2">
    <source>
        <dbReference type="Proteomes" id="UP000249518"/>
    </source>
</evidence>
<comment type="caution">
    <text evidence="1">The sequence shown here is derived from an EMBL/GenBank/DDBJ whole genome shotgun (WGS) entry which is preliminary data.</text>
</comment>
<sequence>MEKFTRRMEINLLQPREDFVIETFDEFEKRYLGFGKEIYSKIKENLPEIFNNLVFYKRVNFQLEDSYAEFKSDQFPFGIQLDPLCEVIVLWSDCKHIEIGYWAKNEYEDAINYIKSELLK</sequence>
<protein>
    <submittedName>
        <fullName evidence="1">Uncharacterized protein</fullName>
    </submittedName>
</protein>
<evidence type="ECO:0000313" key="1">
    <source>
        <dbReference type="EMBL" id="RAR48401.1"/>
    </source>
</evidence>
<proteinExistence type="predicted"/>
<dbReference type="Proteomes" id="UP000249518">
    <property type="component" value="Unassembled WGS sequence"/>
</dbReference>
<gene>
    <name evidence="1" type="ORF">B0I10_1059</name>
</gene>
<keyword evidence="2" id="KW-1185">Reference proteome</keyword>
<reference evidence="1 2" key="1">
    <citation type="submission" date="2018-06" db="EMBL/GenBank/DDBJ databases">
        <title>Genomic Encyclopedia of Type Strains, Phase III (KMG-III): the genomes of soil and plant-associated and newly described type strains.</title>
        <authorList>
            <person name="Whitman W."/>
        </authorList>
    </citation>
    <scope>NUCLEOTIDE SEQUENCE [LARGE SCALE GENOMIC DNA]</scope>
    <source>
        <strain evidence="1 2">CGMCC 1.12504</strain>
    </source>
</reference>
<name>A0A328WQ72_9FLAO</name>
<organism evidence="1 2">
    <name type="scientific">Flavobacterium lacus</name>
    <dbReference type="NCBI Taxonomy" id="1353778"/>
    <lineage>
        <taxon>Bacteria</taxon>
        <taxon>Pseudomonadati</taxon>
        <taxon>Bacteroidota</taxon>
        <taxon>Flavobacteriia</taxon>
        <taxon>Flavobacteriales</taxon>
        <taxon>Flavobacteriaceae</taxon>
        <taxon>Flavobacterium</taxon>
    </lineage>
</organism>
<dbReference type="AlphaFoldDB" id="A0A328WQ72"/>
<dbReference type="EMBL" id="QLSV01000005">
    <property type="protein sequence ID" value="RAR48401.1"/>
    <property type="molecule type" value="Genomic_DNA"/>
</dbReference>
<accession>A0A328WQ72</accession>